<proteinExistence type="predicted"/>
<organism evidence="2 3">
    <name type="scientific">candidate division WWE3 bacterium</name>
    <dbReference type="NCBI Taxonomy" id="2053526"/>
    <lineage>
        <taxon>Bacteria</taxon>
        <taxon>Katanobacteria</taxon>
    </lineage>
</organism>
<sequence length="84" mass="9405">MADDIRKDNLDDVVQLQNKKATDGQRNQQKHPSQEKPANESNKPATTITRNNNETITLGQGVTLKKQLEPKAYLLVGQCCTRTI</sequence>
<reference evidence="2" key="1">
    <citation type="submission" date="2020-04" db="EMBL/GenBank/DDBJ databases">
        <authorList>
            <person name="Zhang T."/>
        </authorList>
    </citation>
    <scope>NUCLEOTIDE SEQUENCE</scope>
    <source>
        <strain evidence="2">HKST-UBA80</strain>
    </source>
</reference>
<gene>
    <name evidence="2" type="ORF">KDA10_02710</name>
</gene>
<name>A0A955E175_UNCKA</name>
<dbReference type="EMBL" id="JAGQNY010000009">
    <property type="protein sequence ID" value="MCA9302246.1"/>
    <property type="molecule type" value="Genomic_DNA"/>
</dbReference>
<evidence type="ECO:0000313" key="3">
    <source>
        <dbReference type="Proteomes" id="UP000714817"/>
    </source>
</evidence>
<reference evidence="2" key="2">
    <citation type="journal article" date="2021" name="Microbiome">
        <title>Successional dynamics and alternative stable states in a saline activated sludge microbial community over 9 years.</title>
        <authorList>
            <person name="Wang Y."/>
            <person name="Ye J."/>
            <person name="Ju F."/>
            <person name="Liu L."/>
            <person name="Boyd J.A."/>
            <person name="Deng Y."/>
            <person name="Parks D.H."/>
            <person name="Jiang X."/>
            <person name="Yin X."/>
            <person name="Woodcroft B.J."/>
            <person name="Tyson G.W."/>
            <person name="Hugenholtz P."/>
            <person name="Polz M.F."/>
            <person name="Zhang T."/>
        </authorList>
    </citation>
    <scope>NUCLEOTIDE SEQUENCE</scope>
    <source>
        <strain evidence="2">HKST-UBA80</strain>
    </source>
</reference>
<dbReference type="Proteomes" id="UP000714817">
    <property type="component" value="Unassembled WGS sequence"/>
</dbReference>
<evidence type="ECO:0000256" key="1">
    <source>
        <dbReference type="SAM" id="MobiDB-lite"/>
    </source>
</evidence>
<comment type="caution">
    <text evidence="2">The sequence shown here is derived from an EMBL/GenBank/DDBJ whole genome shotgun (WGS) entry which is preliminary data.</text>
</comment>
<feature type="region of interest" description="Disordered" evidence="1">
    <location>
        <begin position="17"/>
        <end position="54"/>
    </location>
</feature>
<dbReference type="AlphaFoldDB" id="A0A955E175"/>
<protein>
    <submittedName>
        <fullName evidence="2">Uncharacterized protein</fullName>
    </submittedName>
</protein>
<evidence type="ECO:0000313" key="2">
    <source>
        <dbReference type="EMBL" id="MCA9302246.1"/>
    </source>
</evidence>
<feature type="compositionally biased region" description="Polar residues" evidence="1">
    <location>
        <begin position="17"/>
        <end position="31"/>
    </location>
</feature>
<accession>A0A955E175</accession>